<dbReference type="PANTHER" id="PTHR47191:SF2">
    <property type="entry name" value="OS05G0170800 PROTEIN"/>
    <property type="match status" value="1"/>
</dbReference>
<dbReference type="AlphaFoldDB" id="A0A840AIL0"/>
<dbReference type="InterPro" id="IPR023065">
    <property type="entry name" value="Uncharacterised_ApaG"/>
</dbReference>
<evidence type="ECO:0000313" key="4">
    <source>
        <dbReference type="EMBL" id="MBB3899984.1"/>
    </source>
</evidence>
<gene>
    <name evidence="2" type="primary">apaG</name>
    <name evidence="4" type="ORF">GGQ83_003451</name>
</gene>
<dbReference type="EMBL" id="JACIDJ010000007">
    <property type="protein sequence ID" value="MBB3899984.1"/>
    <property type="molecule type" value="Genomic_DNA"/>
</dbReference>
<evidence type="ECO:0000259" key="3">
    <source>
        <dbReference type="PROSITE" id="PS51087"/>
    </source>
</evidence>
<protein>
    <recommendedName>
        <fullName evidence="1 2">Protein ApaG</fullName>
    </recommendedName>
</protein>
<dbReference type="Gene3D" id="2.60.40.1470">
    <property type="entry name" value="ApaG domain"/>
    <property type="match status" value="1"/>
</dbReference>
<feature type="domain" description="ApaG" evidence="3">
    <location>
        <begin position="5"/>
        <end position="130"/>
    </location>
</feature>
<keyword evidence="5" id="KW-1185">Reference proteome</keyword>
<organism evidence="4 5">
    <name type="scientific">Roseococcus suduntuyensis</name>
    <dbReference type="NCBI Taxonomy" id="455361"/>
    <lineage>
        <taxon>Bacteria</taxon>
        <taxon>Pseudomonadati</taxon>
        <taxon>Pseudomonadota</taxon>
        <taxon>Alphaproteobacteria</taxon>
        <taxon>Acetobacterales</taxon>
        <taxon>Roseomonadaceae</taxon>
        <taxon>Roseococcus</taxon>
    </lineage>
</organism>
<dbReference type="Pfam" id="PF04379">
    <property type="entry name" value="DUF525"/>
    <property type="match status" value="1"/>
</dbReference>
<comment type="caution">
    <text evidence="4">The sequence shown here is derived from an EMBL/GenBank/DDBJ whole genome shotgun (WGS) entry which is preliminary data.</text>
</comment>
<accession>A0A840AIL0</accession>
<dbReference type="InterPro" id="IPR050718">
    <property type="entry name" value="ApaG-like"/>
</dbReference>
<dbReference type="HAMAP" id="MF_00791">
    <property type="entry name" value="ApaG"/>
    <property type="match status" value="1"/>
</dbReference>
<reference evidence="4 5" key="1">
    <citation type="submission" date="2020-08" db="EMBL/GenBank/DDBJ databases">
        <title>Genomic Encyclopedia of Type Strains, Phase IV (KMG-IV): sequencing the most valuable type-strain genomes for metagenomic binning, comparative biology and taxonomic classification.</title>
        <authorList>
            <person name="Goeker M."/>
        </authorList>
    </citation>
    <scope>NUCLEOTIDE SEQUENCE [LARGE SCALE GENOMIC DNA]</scope>
    <source>
        <strain evidence="4 5">DSM 19979</strain>
    </source>
</reference>
<dbReference type="RefSeq" id="WP_184386210.1">
    <property type="nucleotide sequence ID" value="NZ_JACIDJ010000007.1"/>
</dbReference>
<dbReference type="Proteomes" id="UP000553193">
    <property type="component" value="Unassembled WGS sequence"/>
</dbReference>
<proteinExistence type="inferred from homology"/>
<dbReference type="PANTHER" id="PTHR47191">
    <property type="entry name" value="OS05G0170800 PROTEIN"/>
    <property type="match status" value="1"/>
</dbReference>
<dbReference type="SUPFAM" id="SSF110069">
    <property type="entry name" value="ApaG-like"/>
    <property type="match status" value="1"/>
</dbReference>
<dbReference type="NCBIfam" id="NF003967">
    <property type="entry name" value="PRK05461.1"/>
    <property type="match status" value="1"/>
</dbReference>
<name>A0A840AIL0_9PROT</name>
<sequence>MTPFTATTRGVRVSVRSFYLEDQSDPAEARFVWAYKIEIANEGPLPVQLLKRTWLITDAQGRTMRVHGEGVVGEQPVLDPGEAFEYTSGTPLPTPSGFMRGTFHMVVVETGEEFDATVPAFSLDSPHQAGGVH</sequence>
<dbReference type="PROSITE" id="PS51087">
    <property type="entry name" value="APAG"/>
    <property type="match status" value="1"/>
</dbReference>
<evidence type="ECO:0000313" key="5">
    <source>
        <dbReference type="Proteomes" id="UP000553193"/>
    </source>
</evidence>
<evidence type="ECO:0000256" key="2">
    <source>
        <dbReference type="HAMAP-Rule" id="MF_00791"/>
    </source>
</evidence>
<evidence type="ECO:0000256" key="1">
    <source>
        <dbReference type="ARBA" id="ARBA00017693"/>
    </source>
</evidence>
<dbReference type="InterPro" id="IPR036767">
    <property type="entry name" value="ApaG_sf"/>
</dbReference>
<dbReference type="InterPro" id="IPR007474">
    <property type="entry name" value="ApaG_domain"/>
</dbReference>